<reference evidence="3" key="5">
    <citation type="submission" date="2018-04" db="UniProtKB">
        <authorList>
            <consortium name="EnsemblFungi"/>
        </authorList>
    </citation>
    <scope>IDENTIFICATION</scope>
    <source>
        <strain evidence="3">R3-111a-1</strain>
    </source>
</reference>
<feature type="compositionally biased region" description="Low complexity" evidence="1">
    <location>
        <begin position="160"/>
        <end position="171"/>
    </location>
</feature>
<reference evidence="3" key="4">
    <citation type="journal article" date="2015" name="G3 (Bethesda)">
        <title>Genome sequences of three phytopathogenic species of the Magnaporthaceae family of fungi.</title>
        <authorList>
            <person name="Okagaki L.H."/>
            <person name="Nunes C.C."/>
            <person name="Sailsbery J."/>
            <person name="Clay B."/>
            <person name="Brown D."/>
            <person name="John T."/>
            <person name="Oh Y."/>
            <person name="Young N."/>
            <person name="Fitzgerald M."/>
            <person name="Haas B.J."/>
            <person name="Zeng Q."/>
            <person name="Young S."/>
            <person name="Adiconis X."/>
            <person name="Fan L."/>
            <person name="Levin J.Z."/>
            <person name="Mitchell T.K."/>
            <person name="Okubara P.A."/>
            <person name="Farman M.L."/>
            <person name="Kohn L.M."/>
            <person name="Birren B."/>
            <person name="Ma L.-J."/>
            <person name="Dean R.A."/>
        </authorList>
    </citation>
    <scope>NUCLEOTIDE SEQUENCE</scope>
    <source>
        <strain evidence="3">R3-111a-1</strain>
    </source>
</reference>
<dbReference type="AlphaFoldDB" id="J3PL18"/>
<protein>
    <submittedName>
        <fullName evidence="2 3">Uncharacterized protein</fullName>
    </submittedName>
</protein>
<accession>J3PL18</accession>
<reference evidence="2" key="3">
    <citation type="submission" date="2010-09" db="EMBL/GenBank/DDBJ databases">
        <title>Annotation of Gaeumannomyces graminis var. tritici R3-111a-1.</title>
        <authorList>
            <consortium name="The Broad Institute Genome Sequencing Platform"/>
            <person name="Ma L.-J."/>
            <person name="Dead R."/>
            <person name="Young S.K."/>
            <person name="Zeng Q."/>
            <person name="Gargeya S."/>
            <person name="Fitzgerald M."/>
            <person name="Haas B."/>
            <person name="Abouelleil A."/>
            <person name="Alvarado L."/>
            <person name="Arachchi H.M."/>
            <person name="Berlin A."/>
            <person name="Brown A."/>
            <person name="Chapman S.B."/>
            <person name="Chen Z."/>
            <person name="Dunbar C."/>
            <person name="Freedman E."/>
            <person name="Gearin G."/>
            <person name="Gellesch M."/>
            <person name="Goldberg J."/>
            <person name="Griggs A."/>
            <person name="Gujja S."/>
            <person name="Heiman D."/>
            <person name="Howarth C."/>
            <person name="Larson L."/>
            <person name="Lui A."/>
            <person name="MacDonald P.J.P."/>
            <person name="Mehta T."/>
            <person name="Montmayeur A."/>
            <person name="Murphy C."/>
            <person name="Neiman D."/>
            <person name="Pearson M."/>
            <person name="Priest M."/>
            <person name="Roberts A."/>
            <person name="Saif S."/>
            <person name="Shea T."/>
            <person name="Shenoy N."/>
            <person name="Sisk P."/>
            <person name="Stolte C."/>
            <person name="Sykes S."/>
            <person name="Yandava C."/>
            <person name="Wortman J."/>
            <person name="Nusbaum C."/>
            <person name="Birren B."/>
        </authorList>
    </citation>
    <scope>NUCLEOTIDE SEQUENCE</scope>
    <source>
        <strain evidence="2">R3-111a-1</strain>
    </source>
</reference>
<dbReference type="GeneID" id="20354713"/>
<feature type="region of interest" description="Disordered" evidence="1">
    <location>
        <begin position="140"/>
        <end position="228"/>
    </location>
</feature>
<dbReference type="EMBL" id="GL385596">
    <property type="protein sequence ID" value="EJT68164.1"/>
    <property type="molecule type" value="Genomic_DNA"/>
</dbReference>
<sequence length="311" mass="33975">MEPQAYLYSGDPFFGFQIPLAHDNSSFCSGNLKHSDRLFDLDGVVGFAKPPWEHGEFSEATLMSGHHDKSGRPSMPTMGLELPSTFCQDFDQKLFNYLSSESDDPPDDSELNYDDYFDRSTISDIKSPDHEDSHITLEDPLINWDGTGAGMPPGQALLTPRQSPQSPSMSPFRAISSPRASLGVGPLPEAEVSSGPDEGLGSNQIPPQKVSRPVRSRVTSAASKKNRTGRIWKKEPPSTVLAIFKRRLGISKSTSDQHCVQPQLKGTATSGVAPRGARGRLLSTYTVRRELKALPHCLALFSLGRGAKNQH</sequence>
<dbReference type="HOGENOM" id="CLU_894412_0_0_1"/>
<evidence type="ECO:0000313" key="2">
    <source>
        <dbReference type="EMBL" id="EJT68164.1"/>
    </source>
</evidence>
<dbReference type="VEuPathDB" id="FungiDB:GGTG_14255"/>
<proteinExistence type="predicted"/>
<keyword evidence="4" id="KW-1185">Reference proteome</keyword>
<reference evidence="4" key="1">
    <citation type="submission" date="2010-07" db="EMBL/GenBank/DDBJ databases">
        <title>The genome sequence of Gaeumannomyces graminis var. tritici strain R3-111a-1.</title>
        <authorList>
            <consortium name="The Broad Institute Genome Sequencing Platform"/>
            <person name="Ma L.-J."/>
            <person name="Dead R."/>
            <person name="Young S."/>
            <person name="Zeng Q."/>
            <person name="Koehrsen M."/>
            <person name="Alvarado L."/>
            <person name="Berlin A."/>
            <person name="Chapman S.B."/>
            <person name="Chen Z."/>
            <person name="Freedman E."/>
            <person name="Gellesch M."/>
            <person name="Goldberg J."/>
            <person name="Griggs A."/>
            <person name="Gujja S."/>
            <person name="Heilman E.R."/>
            <person name="Heiman D."/>
            <person name="Hepburn T."/>
            <person name="Howarth C."/>
            <person name="Jen D."/>
            <person name="Larson L."/>
            <person name="Mehta T."/>
            <person name="Neiman D."/>
            <person name="Pearson M."/>
            <person name="Roberts A."/>
            <person name="Saif S."/>
            <person name="Shea T."/>
            <person name="Shenoy N."/>
            <person name="Sisk P."/>
            <person name="Stolte C."/>
            <person name="Sykes S."/>
            <person name="Walk T."/>
            <person name="White J."/>
            <person name="Yandava C."/>
            <person name="Haas B."/>
            <person name="Nusbaum C."/>
            <person name="Birren B."/>
        </authorList>
    </citation>
    <scope>NUCLEOTIDE SEQUENCE [LARGE SCALE GENOMIC DNA]</scope>
    <source>
        <strain evidence="4">R3-111a-1</strain>
    </source>
</reference>
<dbReference type="EnsemblFungi" id="EJT68164">
    <property type="protein sequence ID" value="EJT68164"/>
    <property type="gene ID" value="GGTG_14255"/>
</dbReference>
<dbReference type="Proteomes" id="UP000006039">
    <property type="component" value="Unassembled WGS sequence"/>
</dbReference>
<name>J3PL18_GAET3</name>
<evidence type="ECO:0000256" key="1">
    <source>
        <dbReference type="SAM" id="MobiDB-lite"/>
    </source>
</evidence>
<evidence type="ECO:0000313" key="4">
    <source>
        <dbReference type="Proteomes" id="UP000006039"/>
    </source>
</evidence>
<evidence type="ECO:0000313" key="3">
    <source>
        <dbReference type="EnsemblFungi" id="EJT68164"/>
    </source>
</evidence>
<reference evidence="2" key="2">
    <citation type="submission" date="2010-07" db="EMBL/GenBank/DDBJ databases">
        <authorList>
            <consortium name="The Broad Institute Genome Sequencing Platform"/>
            <consortium name="Broad Institute Genome Sequencing Center for Infectious Disease"/>
            <person name="Ma L.-J."/>
            <person name="Dead R."/>
            <person name="Young S."/>
            <person name="Zeng Q."/>
            <person name="Koehrsen M."/>
            <person name="Alvarado L."/>
            <person name="Berlin A."/>
            <person name="Chapman S.B."/>
            <person name="Chen Z."/>
            <person name="Freedman E."/>
            <person name="Gellesch M."/>
            <person name="Goldberg J."/>
            <person name="Griggs A."/>
            <person name="Gujja S."/>
            <person name="Heilman E.R."/>
            <person name="Heiman D."/>
            <person name="Hepburn T."/>
            <person name="Howarth C."/>
            <person name="Jen D."/>
            <person name="Larson L."/>
            <person name="Mehta T."/>
            <person name="Neiman D."/>
            <person name="Pearson M."/>
            <person name="Roberts A."/>
            <person name="Saif S."/>
            <person name="Shea T."/>
            <person name="Shenoy N."/>
            <person name="Sisk P."/>
            <person name="Stolte C."/>
            <person name="Sykes S."/>
            <person name="Walk T."/>
            <person name="White J."/>
            <person name="Yandava C."/>
            <person name="Haas B."/>
            <person name="Nusbaum C."/>
            <person name="Birren B."/>
        </authorList>
    </citation>
    <scope>NUCLEOTIDE SEQUENCE</scope>
    <source>
        <strain evidence="2">R3-111a-1</strain>
    </source>
</reference>
<organism evidence="2">
    <name type="scientific">Gaeumannomyces tritici (strain R3-111a-1)</name>
    <name type="common">Wheat and barley take-all root rot fungus</name>
    <name type="synonym">Gaeumannomyces graminis var. tritici</name>
    <dbReference type="NCBI Taxonomy" id="644352"/>
    <lineage>
        <taxon>Eukaryota</taxon>
        <taxon>Fungi</taxon>
        <taxon>Dikarya</taxon>
        <taxon>Ascomycota</taxon>
        <taxon>Pezizomycotina</taxon>
        <taxon>Sordariomycetes</taxon>
        <taxon>Sordariomycetidae</taxon>
        <taxon>Magnaporthales</taxon>
        <taxon>Magnaporthaceae</taxon>
        <taxon>Gaeumannomyces</taxon>
    </lineage>
</organism>
<gene>
    <name evidence="3" type="primary">20354713</name>
    <name evidence="2" type="ORF">GGTG_14255</name>
</gene>
<dbReference type="RefSeq" id="XP_009230446.1">
    <property type="nucleotide sequence ID" value="XM_009232182.1"/>
</dbReference>